<evidence type="ECO:0000256" key="5">
    <source>
        <dbReference type="ARBA" id="ARBA00022801"/>
    </source>
</evidence>
<dbReference type="PANTHER" id="PTHR30616">
    <property type="entry name" value="UNCHARACTERIZED PROTEIN YFIH"/>
    <property type="match status" value="1"/>
</dbReference>
<comment type="catalytic activity">
    <reaction evidence="8">
        <text>adenosine + phosphate = alpha-D-ribose 1-phosphate + adenine</text>
        <dbReference type="Rhea" id="RHEA:27642"/>
        <dbReference type="ChEBI" id="CHEBI:16335"/>
        <dbReference type="ChEBI" id="CHEBI:16708"/>
        <dbReference type="ChEBI" id="CHEBI:43474"/>
        <dbReference type="ChEBI" id="CHEBI:57720"/>
        <dbReference type="EC" id="2.4.2.1"/>
    </reaction>
    <physiologicalReaction direction="left-to-right" evidence="8">
        <dbReference type="Rhea" id="RHEA:27643"/>
    </physiologicalReaction>
</comment>
<keyword evidence="12" id="KW-1185">Reference proteome</keyword>
<dbReference type="Gene3D" id="3.60.140.10">
    <property type="entry name" value="CNF1/YfiH-like putative cysteine hydrolases"/>
    <property type="match status" value="1"/>
</dbReference>
<dbReference type="RefSeq" id="WP_342854490.1">
    <property type="nucleotide sequence ID" value="NZ_JBBMRA010000008.1"/>
</dbReference>
<evidence type="ECO:0000256" key="3">
    <source>
        <dbReference type="ARBA" id="ARBA00022679"/>
    </source>
</evidence>
<evidence type="ECO:0000256" key="2">
    <source>
        <dbReference type="ARBA" id="ARBA00007353"/>
    </source>
</evidence>
<sequence length="243" mass="26947">MEFITAQWDAPKRVHALTTTRIGGVSEGVYQGLNLGDHVSDRECDVQTNRQQLTALLGLARRPQWLSQVHGVELVKAIDDGVKREADACWTDERGLACVIMTADCLPVFFSNREGSQVAVAHAGWRGLLNGVLEKTLSVFHDPADLHVWLGPAIGPNAFEVGRDVYEQFCSYSPEAQTAFTPLIGREGKYLADIYRLAALRLKQAGVIDVTSSDLCTYSDAERFYSYRRDGETGRLASLIWIE</sequence>
<dbReference type="PANTHER" id="PTHR30616:SF2">
    <property type="entry name" value="PURINE NUCLEOSIDE PHOSPHORYLASE LACC1"/>
    <property type="match status" value="1"/>
</dbReference>
<dbReference type="InterPro" id="IPR011324">
    <property type="entry name" value="Cytotoxic_necrot_fac-like_cat"/>
</dbReference>
<comment type="caution">
    <text evidence="11">The sequence shown here is derived from an EMBL/GenBank/DDBJ whole genome shotgun (WGS) entry which is preliminary data.</text>
</comment>
<keyword evidence="3" id="KW-0808">Transferase</keyword>
<evidence type="ECO:0000256" key="7">
    <source>
        <dbReference type="ARBA" id="ARBA00047989"/>
    </source>
</evidence>
<evidence type="ECO:0000256" key="8">
    <source>
        <dbReference type="ARBA" id="ARBA00048968"/>
    </source>
</evidence>
<evidence type="ECO:0000313" key="12">
    <source>
        <dbReference type="Proteomes" id="UP001449225"/>
    </source>
</evidence>
<evidence type="ECO:0000256" key="6">
    <source>
        <dbReference type="ARBA" id="ARBA00022833"/>
    </source>
</evidence>
<evidence type="ECO:0000256" key="4">
    <source>
        <dbReference type="ARBA" id="ARBA00022723"/>
    </source>
</evidence>
<comment type="catalytic activity">
    <reaction evidence="9">
        <text>S-methyl-5'-thioadenosine + phosphate = 5-(methylsulfanyl)-alpha-D-ribose 1-phosphate + adenine</text>
        <dbReference type="Rhea" id="RHEA:11852"/>
        <dbReference type="ChEBI" id="CHEBI:16708"/>
        <dbReference type="ChEBI" id="CHEBI:17509"/>
        <dbReference type="ChEBI" id="CHEBI:43474"/>
        <dbReference type="ChEBI" id="CHEBI:58533"/>
        <dbReference type="EC" id="2.4.2.28"/>
    </reaction>
    <physiologicalReaction direction="left-to-right" evidence="9">
        <dbReference type="Rhea" id="RHEA:11853"/>
    </physiologicalReaction>
</comment>
<gene>
    <name evidence="11" type="primary">pgeF</name>
    <name evidence="11" type="ORF">WNY58_10120</name>
</gene>
<dbReference type="CDD" id="cd16833">
    <property type="entry name" value="YfiH"/>
    <property type="match status" value="1"/>
</dbReference>
<dbReference type="NCBIfam" id="TIGR00726">
    <property type="entry name" value="peptidoglycan editing factor PgeF"/>
    <property type="match status" value="1"/>
</dbReference>
<name>A0ABU9TSQ1_9GAMM</name>
<evidence type="ECO:0000256" key="9">
    <source>
        <dbReference type="ARBA" id="ARBA00049893"/>
    </source>
</evidence>
<dbReference type="InterPro" id="IPR038371">
    <property type="entry name" value="Cu_polyphenol_OxRdtase_sf"/>
</dbReference>
<reference evidence="11 12" key="1">
    <citation type="submission" date="2024-03" db="EMBL/GenBank/DDBJ databases">
        <title>Community enrichment and isolation of bacterial strains for fucoidan degradation.</title>
        <authorList>
            <person name="Sichert A."/>
        </authorList>
    </citation>
    <scope>NUCLEOTIDE SEQUENCE [LARGE SCALE GENOMIC DNA]</scope>
    <source>
        <strain evidence="11 12">AS76</strain>
    </source>
</reference>
<dbReference type="EMBL" id="JBBMRA010000008">
    <property type="protein sequence ID" value="MEM5536745.1"/>
    <property type="molecule type" value="Genomic_DNA"/>
</dbReference>
<evidence type="ECO:0000313" key="11">
    <source>
        <dbReference type="EMBL" id="MEM5536745.1"/>
    </source>
</evidence>
<evidence type="ECO:0000256" key="10">
    <source>
        <dbReference type="RuleBase" id="RU361274"/>
    </source>
</evidence>
<proteinExistence type="inferred from homology"/>
<comment type="similarity">
    <text evidence="2 10">Belongs to the purine nucleoside phosphorylase YfiH/LACC1 family.</text>
</comment>
<protein>
    <recommendedName>
        <fullName evidence="10">Purine nucleoside phosphorylase</fullName>
    </recommendedName>
</protein>
<comment type="catalytic activity">
    <reaction evidence="1">
        <text>inosine + phosphate = alpha-D-ribose 1-phosphate + hypoxanthine</text>
        <dbReference type="Rhea" id="RHEA:27646"/>
        <dbReference type="ChEBI" id="CHEBI:17368"/>
        <dbReference type="ChEBI" id="CHEBI:17596"/>
        <dbReference type="ChEBI" id="CHEBI:43474"/>
        <dbReference type="ChEBI" id="CHEBI:57720"/>
        <dbReference type="EC" id="2.4.2.1"/>
    </reaction>
    <physiologicalReaction direction="left-to-right" evidence="1">
        <dbReference type="Rhea" id="RHEA:27647"/>
    </physiologicalReaction>
</comment>
<keyword evidence="5" id="KW-0378">Hydrolase</keyword>
<comment type="catalytic activity">
    <reaction evidence="7">
        <text>adenosine + H2O + H(+) = inosine + NH4(+)</text>
        <dbReference type="Rhea" id="RHEA:24408"/>
        <dbReference type="ChEBI" id="CHEBI:15377"/>
        <dbReference type="ChEBI" id="CHEBI:15378"/>
        <dbReference type="ChEBI" id="CHEBI:16335"/>
        <dbReference type="ChEBI" id="CHEBI:17596"/>
        <dbReference type="ChEBI" id="CHEBI:28938"/>
        <dbReference type="EC" id="3.5.4.4"/>
    </reaction>
    <physiologicalReaction direction="left-to-right" evidence="7">
        <dbReference type="Rhea" id="RHEA:24409"/>
    </physiologicalReaction>
</comment>
<accession>A0ABU9TSQ1</accession>
<organism evidence="11 12">
    <name type="scientific">Neptuniibacter pectenicola</name>
    <dbReference type="NCBI Taxonomy" id="1806669"/>
    <lineage>
        <taxon>Bacteria</taxon>
        <taxon>Pseudomonadati</taxon>
        <taxon>Pseudomonadota</taxon>
        <taxon>Gammaproteobacteria</taxon>
        <taxon>Oceanospirillales</taxon>
        <taxon>Oceanospirillaceae</taxon>
        <taxon>Neptuniibacter</taxon>
    </lineage>
</organism>
<keyword evidence="4" id="KW-0479">Metal-binding</keyword>
<keyword evidence="6" id="KW-0862">Zinc</keyword>
<dbReference type="InterPro" id="IPR003730">
    <property type="entry name" value="Cu_polyphenol_OxRdtase"/>
</dbReference>
<evidence type="ECO:0000256" key="1">
    <source>
        <dbReference type="ARBA" id="ARBA00000553"/>
    </source>
</evidence>
<dbReference type="Pfam" id="PF02578">
    <property type="entry name" value="Cu-oxidase_4"/>
    <property type="match status" value="1"/>
</dbReference>
<dbReference type="Proteomes" id="UP001449225">
    <property type="component" value="Unassembled WGS sequence"/>
</dbReference>
<dbReference type="SUPFAM" id="SSF64438">
    <property type="entry name" value="CNF1/YfiH-like putative cysteine hydrolases"/>
    <property type="match status" value="1"/>
</dbReference>